<accession>A0ABM1YT73</accession>
<protein>
    <recommendedName>
        <fullName evidence="1">BTB domain-containing protein</fullName>
    </recommendedName>
</protein>
<dbReference type="SUPFAM" id="SSF54695">
    <property type="entry name" value="POZ domain"/>
    <property type="match status" value="1"/>
</dbReference>
<dbReference type="PANTHER" id="PTHR45774">
    <property type="entry name" value="BTB/POZ DOMAIN-CONTAINING"/>
    <property type="match status" value="1"/>
</dbReference>
<dbReference type="Proteomes" id="UP000069940">
    <property type="component" value="Unassembled WGS sequence"/>
</dbReference>
<dbReference type="InterPro" id="IPR011333">
    <property type="entry name" value="SKP1/BTB/POZ_sf"/>
</dbReference>
<dbReference type="PANTHER" id="PTHR45774:SF9">
    <property type="entry name" value="LUTE, ISOFORM D"/>
    <property type="match status" value="1"/>
</dbReference>
<name>A0ABM1YT73_AEDAL</name>
<evidence type="ECO:0000313" key="3">
    <source>
        <dbReference type="Proteomes" id="UP000069940"/>
    </source>
</evidence>
<dbReference type="GeneID" id="109397831"/>
<reference evidence="2" key="2">
    <citation type="submission" date="2025-05" db="UniProtKB">
        <authorList>
            <consortium name="EnsemblMetazoa"/>
        </authorList>
    </citation>
    <scope>IDENTIFICATION</scope>
    <source>
        <strain evidence="2">Foshan</strain>
    </source>
</reference>
<dbReference type="PROSITE" id="PS50097">
    <property type="entry name" value="BTB"/>
    <property type="match status" value="1"/>
</dbReference>
<feature type="domain" description="BTB" evidence="1">
    <location>
        <begin position="35"/>
        <end position="104"/>
    </location>
</feature>
<proteinExistence type="predicted"/>
<evidence type="ECO:0000259" key="1">
    <source>
        <dbReference type="PROSITE" id="PS50097"/>
    </source>
</evidence>
<dbReference type="Gene3D" id="1.25.40.420">
    <property type="match status" value="1"/>
</dbReference>
<dbReference type="InterPro" id="IPR000210">
    <property type="entry name" value="BTB/POZ_dom"/>
</dbReference>
<dbReference type="RefSeq" id="XP_029709629.2">
    <property type="nucleotide sequence ID" value="XM_029853769.2"/>
</dbReference>
<dbReference type="EnsemblMetazoa" id="AALFPA23_011939.R17023">
    <property type="protein sequence ID" value="AALFPA23_011939.P17023"/>
    <property type="gene ID" value="AALFPA23_011939"/>
</dbReference>
<dbReference type="SMART" id="SM00225">
    <property type="entry name" value="BTB"/>
    <property type="match status" value="1"/>
</dbReference>
<sequence length="367" mass="42831">MNPRNVMKILQSVDFDYDIPIMERQESLINNRFQSDVTFLVGEKRQPIYAHKLLLIISSEYFNVMFNGNFKESNSEEIAVKDVEPDIFLEILRFIYCGKVHLTVQNVLEIFVHAQMYMLNELRQQSIEYFDKSIAFDNVLKFFAQNRLYELSFINEKCLKLIMKNPLLCFNHEDFYVLDRKSLEIIISSKKFNCSKTQVLQALRDWSKINEIECVSDLETMINTKHVRDCSKLRFFGNISSNTSTGLTFMFQQPHSLALYGIGVFVKSSAKMITIEVKISNNPETLGLHQFEYENKDVTTVSVAKLFFQELTLLPNTQYSIGISFNPGGQNFSFCNPYVIHGKHMFKLMCNTTYSVISHFYYDEIEK</sequence>
<evidence type="ECO:0000313" key="2">
    <source>
        <dbReference type="EnsemblMetazoa" id="AALFPA23_011939.P17023"/>
    </source>
</evidence>
<keyword evidence="3" id="KW-1185">Reference proteome</keyword>
<dbReference type="Pfam" id="PF00651">
    <property type="entry name" value="BTB"/>
    <property type="match status" value="1"/>
</dbReference>
<organism evidence="2 3">
    <name type="scientific">Aedes albopictus</name>
    <name type="common">Asian tiger mosquito</name>
    <name type="synonym">Stegomyia albopicta</name>
    <dbReference type="NCBI Taxonomy" id="7160"/>
    <lineage>
        <taxon>Eukaryota</taxon>
        <taxon>Metazoa</taxon>
        <taxon>Ecdysozoa</taxon>
        <taxon>Arthropoda</taxon>
        <taxon>Hexapoda</taxon>
        <taxon>Insecta</taxon>
        <taxon>Pterygota</taxon>
        <taxon>Neoptera</taxon>
        <taxon>Endopterygota</taxon>
        <taxon>Diptera</taxon>
        <taxon>Nematocera</taxon>
        <taxon>Culicoidea</taxon>
        <taxon>Culicidae</taxon>
        <taxon>Culicinae</taxon>
        <taxon>Aedini</taxon>
        <taxon>Aedes</taxon>
        <taxon>Stegomyia</taxon>
    </lineage>
</organism>
<reference evidence="3" key="1">
    <citation type="journal article" date="2015" name="Proc. Natl. Acad. Sci. U.S.A.">
        <title>Genome sequence of the Asian Tiger mosquito, Aedes albopictus, reveals insights into its biology, genetics, and evolution.</title>
        <authorList>
            <person name="Chen X.G."/>
            <person name="Jiang X."/>
            <person name="Gu J."/>
            <person name="Xu M."/>
            <person name="Wu Y."/>
            <person name="Deng Y."/>
            <person name="Zhang C."/>
            <person name="Bonizzoni M."/>
            <person name="Dermauw W."/>
            <person name="Vontas J."/>
            <person name="Armbruster P."/>
            <person name="Huang X."/>
            <person name="Yang Y."/>
            <person name="Zhang H."/>
            <person name="He W."/>
            <person name="Peng H."/>
            <person name="Liu Y."/>
            <person name="Wu K."/>
            <person name="Chen J."/>
            <person name="Lirakis M."/>
            <person name="Topalis P."/>
            <person name="Van Leeuwen T."/>
            <person name="Hall A.B."/>
            <person name="Jiang X."/>
            <person name="Thorpe C."/>
            <person name="Mueller R.L."/>
            <person name="Sun C."/>
            <person name="Waterhouse R.M."/>
            <person name="Yan G."/>
            <person name="Tu Z.J."/>
            <person name="Fang X."/>
            <person name="James A.A."/>
        </authorList>
    </citation>
    <scope>NUCLEOTIDE SEQUENCE [LARGE SCALE GENOMIC DNA]</scope>
    <source>
        <strain evidence="3">Foshan</strain>
    </source>
</reference>
<dbReference type="Gene3D" id="3.30.710.10">
    <property type="entry name" value="Potassium Channel Kv1.1, Chain A"/>
    <property type="match status" value="1"/>
</dbReference>